<dbReference type="Pfam" id="PF07751">
    <property type="entry name" value="Abi_2"/>
    <property type="match status" value="1"/>
</dbReference>
<evidence type="ECO:0000256" key="1">
    <source>
        <dbReference type="SAM" id="Phobius"/>
    </source>
</evidence>
<dbReference type="InterPro" id="IPR011664">
    <property type="entry name" value="Abi_system_AbiD/AbiF-like"/>
</dbReference>
<comment type="caution">
    <text evidence="2">The sequence shown here is derived from an EMBL/GenBank/DDBJ whole genome shotgun (WGS) entry which is preliminary data.</text>
</comment>
<name>A0ABT2EZZ0_9STAP</name>
<keyword evidence="3" id="KW-1185">Reference proteome</keyword>
<evidence type="ECO:0000313" key="3">
    <source>
        <dbReference type="Proteomes" id="UP001205609"/>
    </source>
</evidence>
<organism evidence="2 3">
    <name type="scientific">Staphylococcus americanisciuri</name>
    <dbReference type="NCBI Taxonomy" id="2973940"/>
    <lineage>
        <taxon>Bacteria</taxon>
        <taxon>Bacillati</taxon>
        <taxon>Bacillota</taxon>
        <taxon>Bacilli</taxon>
        <taxon>Bacillales</taxon>
        <taxon>Staphylococcaceae</taxon>
        <taxon>Staphylococcus</taxon>
    </lineage>
</organism>
<dbReference type="Proteomes" id="UP001205609">
    <property type="component" value="Unassembled WGS sequence"/>
</dbReference>
<dbReference type="EMBL" id="JANUXY010000002">
    <property type="protein sequence ID" value="MCS4485766.1"/>
    <property type="molecule type" value="Genomic_DNA"/>
</dbReference>
<proteinExistence type="predicted"/>
<keyword evidence="1" id="KW-1133">Transmembrane helix</keyword>
<gene>
    <name evidence="2" type="ORF">NXS11_02530</name>
</gene>
<evidence type="ECO:0000313" key="2">
    <source>
        <dbReference type="EMBL" id="MCS4485766.1"/>
    </source>
</evidence>
<feature type="transmembrane region" description="Helical" evidence="1">
    <location>
        <begin position="288"/>
        <end position="305"/>
    </location>
</feature>
<keyword evidence="1" id="KW-0812">Transmembrane</keyword>
<sequence>MKFKGVKFNYIDEIKAMRILEFKNYYYKLNSYVDNYPKQIVKHQNQLVERYQEVDFKNLVDLASLDMRLRYIIIKFCLDIEHSIKLNIMRSITYLENEDGYKVVLCFFDYVRQTSTIKDPYKKMMKYLSYDTYRKLDYDKYEQNTPIWFLIEHMQFGDLCWFIEFYYNTYKIGEFKELSKTVRFVKNIRNKAAHNTPILNNIVLKNQIIGNNKSVLITQYAKSLGIPKRTLDKRLRNYNIHDILAMLYVYDKIVVNKNMRERRIDELNAFMEYARKNKHIYDERFKSVYTFLVWHLLIINPYFIIVTKEINYMFVSPAS</sequence>
<protein>
    <submittedName>
        <fullName evidence="2">Abi family protein</fullName>
    </submittedName>
</protein>
<reference evidence="2 3" key="1">
    <citation type="journal article" date="2023" name="Int. J. Syst. Evol. Microbiol.">
        <title>Streptococcus sciuri sp. nov., Staphylococcus marylandisciuri sp. nov. and Staphylococcus americanisciuri sp. nov., isolated from faeces of eastern grey squirrel (Sciurus carolinensis).</title>
        <authorList>
            <person name="Volokhov D.V."/>
            <person name="Zagorodnyaya T.A."/>
            <person name="Furtak V.A."/>
            <person name="Nattanmai G."/>
            <person name="Randall L."/>
            <person name="Jose S."/>
            <person name="Gao Y."/>
            <person name="Eisenberg T."/>
            <person name="Delmonte P."/>
            <person name="Blom J."/>
            <person name="Mitchell K.K."/>
        </authorList>
    </citation>
    <scope>NUCLEOTIDE SEQUENCE [LARGE SCALE GENOMIC DNA]</scope>
    <source>
        <strain evidence="2 3">GRT3</strain>
    </source>
</reference>
<keyword evidence="1" id="KW-0472">Membrane</keyword>
<accession>A0ABT2EZZ0</accession>